<evidence type="ECO:0000313" key="2">
    <source>
        <dbReference type="RefSeq" id="XP_044767977.1"/>
    </source>
</evidence>
<organism evidence="1 2">
    <name type="scientific">Neomonachus schauinslandi</name>
    <name type="common">Hawaiian monk seal</name>
    <name type="synonym">Monachus schauinslandi</name>
    <dbReference type="NCBI Taxonomy" id="29088"/>
    <lineage>
        <taxon>Eukaryota</taxon>
        <taxon>Metazoa</taxon>
        <taxon>Chordata</taxon>
        <taxon>Craniata</taxon>
        <taxon>Vertebrata</taxon>
        <taxon>Euteleostomi</taxon>
        <taxon>Mammalia</taxon>
        <taxon>Eutheria</taxon>
        <taxon>Laurasiatheria</taxon>
        <taxon>Carnivora</taxon>
        <taxon>Caniformia</taxon>
        <taxon>Pinnipedia</taxon>
        <taxon>Phocidae</taxon>
        <taxon>Monachinae</taxon>
        <taxon>Monachini</taxon>
        <taxon>Neomonachus</taxon>
    </lineage>
</organism>
<dbReference type="Proteomes" id="UP000248481">
    <property type="component" value="Chromosome Y"/>
</dbReference>
<dbReference type="RefSeq" id="XP_044767977.1">
    <property type="nucleotide sequence ID" value="XM_044912042.1"/>
</dbReference>
<accession>A0A8M1M2I6</accession>
<keyword evidence="1" id="KW-1185">Reference proteome</keyword>
<dbReference type="KEGG" id="nsu:110580801"/>
<protein>
    <submittedName>
        <fullName evidence="2">Probable ubiquitin carboxyl-terminal hydrolase FAF-Y</fullName>
    </submittedName>
</protein>
<evidence type="ECO:0000313" key="1">
    <source>
        <dbReference type="Proteomes" id="UP000248481"/>
    </source>
</evidence>
<sequence>MDLVGFRGLDVKSEACQSFFQDGLTVSFTKILMDEAVSGWKFEIHCYFLNELFLFLSPFILQRCIINNTHRLVELCVAKLSQDWFPLLDLLAMALNPHCKFHIYNGTRPCESVSTNAQLPEDELFARSSDPRSPKGWLVDLINKFGTLNGFQILHDHFISGSALSIQVIAALIKPFGQCSDFLSQHTVKKYFLPVIEIVPQFLENLTDEELKKEAKNEKK</sequence>
<reference evidence="2" key="1">
    <citation type="submission" date="2025-08" db="UniProtKB">
        <authorList>
            <consortium name="RefSeq"/>
        </authorList>
    </citation>
    <scope>IDENTIFICATION</scope>
    <source>
        <tissue evidence="2">Blood</tissue>
    </source>
</reference>
<name>A0A8M1M2I6_NEOSC</name>
<dbReference type="AlphaFoldDB" id="A0A8M1M2I6"/>
<keyword evidence="2" id="KW-0378">Hydrolase</keyword>
<dbReference type="GO" id="GO:0016787">
    <property type="term" value="F:hydrolase activity"/>
    <property type="evidence" value="ECO:0007669"/>
    <property type="project" value="UniProtKB-KW"/>
</dbReference>
<gene>
    <name evidence="2" type="primary">LOC110580801</name>
</gene>
<dbReference type="GeneID" id="110580801"/>
<proteinExistence type="predicted"/>